<dbReference type="Proteomes" id="UP000033423">
    <property type="component" value="Unassembled WGS sequence"/>
</dbReference>
<organism evidence="1 2">
    <name type="scientific">Candidatus Magnetobacterium bavaricum</name>
    <dbReference type="NCBI Taxonomy" id="29290"/>
    <lineage>
        <taxon>Bacteria</taxon>
        <taxon>Pseudomonadati</taxon>
        <taxon>Nitrospirota</taxon>
        <taxon>Thermodesulfovibrionia</taxon>
        <taxon>Thermodesulfovibrionales</taxon>
        <taxon>Candidatus Magnetobacteriaceae</taxon>
        <taxon>Candidatus Magnetobacterium</taxon>
    </lineage>
</organism>
<gene>
    <name evidence="1" type="ORF">MBAV_006005</name>
</gene>
<accession>A0A0F3GIU8</accession>
<evidence type="ECO:0000313" key="1">
    <source>
        <dbReference type="EMBL" id="KJU81801.1"/>
    </source>
</evidence>
<name>A0A0F3GIU8_9BACT</name>
<evidence type="ECO:0000313" key="2">
    <source>
        <dbReference type="Proteomes" id="UP000033423"/>
    </source>
</evidence>
<dbReference type="EMBL" id="LACI01002554">
    <property type="protein sequence ID" value="KJU81801.1"/>
    <property type="molecule type" value="Genomic_DNA"/>
</dbReference>
<dbReference type="InterPro" id="IPR011990">
    <property type="entry name" value="TPR-like_helical_dom_sf"/>
</dbReference>
<reference evidence="1 2" key="1">
    <citation type="submission" date="2015-02" db="EMBL/GenBank/DDBJ databases">
        <title>Single-cell genomics of uncultivated deep-branching MTB reveals a conserved set of magnetosome genes.</title>
        <authorList>
            <person name="Kolinko S."/>
            <person name="Richter M."/>
            <person name="Glockner F.O."/>
            <person name="Brachmann A."/>
            <person name="Schuler D."/>
        </authorList>
    </citation>
    <scope>NUCLEOTIDE SEQUENCE [LARGE SCALE GENOMIC DNA]</scope>
    <source>
        <strain evidence="1">TM-1</strain>
    </source>
</reference>
<dbReference type="PATRIC" id="fig|29290.4.peg.7953"/>
<dbReference type="Gene3D" id="1.25.40.10">
    <property type="entry name" value="Tetratricopeptide repeat domain"/>
    <property type="match status" value="1"/>
</dbReference>
<keyword evidence="2" id="KW-1185">Reference proteome</keyword>
<sequence length="84" mass="9612">MVTKIIGVGINYMKRLVVLLAVVIVLLMPGCTGKKAQELFETAQFEEKQNNREHARQLYEEIVTKFPDSEYAGKAKERLSEIKK</sequence>
<proteinExistence type="predicted"/>
<comment type="caution">
    <text evidence="1">The sequence shown here is derived from an EMBL/GenBank/DDBJ whole genome shotgun (WGS) entry which is preliminary data.</text>
</comment>
<keyword evidence="1" id="KW-0449">Lipoprotein</keyword>
<dbReference type="AlphaFoldDB" id="A0A0F3GIU8"/>
<protein>
    <submittedName>
        <fullName evidence="1">Lipoprotein</fullName>
    </submittedName>
</protein>